<evidence type="ECO:0000313" key="3">
    <source>
        <dbReference type="Proteomes" id="UP000062833"/>
    </source>
</evidence>
<protein>
    <recommendedName>
        <fullName evidence="1">Helix-turn-helix domain-containing protein</fullName>
    </recommendedName>
</protein>
<organism evidence="2 3">
    <name type="scientific">Arthrobacter alpinus</name>
    <dbReference type="NCBI Taxonomy" id="656366"/>
    <lineage>
        <taxon>Bacteria</taxon>
        <taxon>Bacillati</taxon>
        <taxon>Actinomycetota</taxon>
        <taxon>Actinomycetes</taxon>
        <taxon>Micrococcales</taxon>
        <taxon>Micrococcaceae</taxon>
        <taxon>Arthrobacter</taxon>
    </lineage>
</organism>
<dbReference type="NCBIfam" id="TIGR01764">
    <property type="entry name" value="excise"/>
    <property type="match status" value="1"/>
</dbReference>
<sequence>MTDQPAEPTTTQAFAEEWLSPTEICRELQIPLPTFYQWRSRGVGPHAYKIGRHVRVNRTDLDHWISLQSET</sequence>
<feature type="domain" description="Helix-turn-helix" evidence="1">
    <location>
        <begin position="18"/>
        <end position="65"/>
    </location>
</feature>
<keyword evidence="3" id="KW-1185">Reference proteome</keyword>
<reference evidence="3" key="1">
    <citation type="submission" date="2015-09" db="EMBL/GenBank/DDBJ databases">
        <title>Complete genome of Arthrobacter alpinus strain R3.8.</title>
        <authorList>
            <person name="See-Too W.S."/>
            <person name="Chan K.G."/>
        </authorList>
    </citation>
    <scope>NUCLEOTIDE SEQUENCE [LARGE SCALE GENOMIC DNA]</scope>
    <source>
        <strain evidence="3">R3.8</strain>
    </source>
</reference>
<name>A0A0M3UFK2_9MICC</name>
<dbReference type="InterPro" id="IPR010093">
    <property type="entry name" value="SinI_DNA-bd"/>
</dbReference>
<dbReference type="Pfam" id="PF12728">
    <property type="entry name" value="HTH_17"/>
    <property type="match status" value="1"/>
</dbReference>
<dbReference type="InterPro" id="IPR041657">
    <property type="entry name" value="HTH_17"/>
</dbReference>
<proteinExistence type="predicted"/>
<dbReference type="PATRIC" id="fig|656366.3.peg.34"/>
<dbReference type="InterPro" id="IPR009061">
    <property type="entry name" value="DNA-bd_dom_put_sf"/>
</dbReference>
<dbReference type="EMBL" id="CP012677">
    <property type="protein sequence ID" value="ALE91149.1"/>
    <property type="molecule type" value="Genomic_DNA"/>
</dbReference>
<evidence type="ECO:0000313" key="2">
    <source>
        <dbReference type="EMBL" id="ALE91149.1"/>
    </source>
</evidence>
<dbReference type="GO" id="GO:0003677">
    <property type="term" value="F:DNA binding"/>
    <property type="evidence" value="ECO:0007669"/>
    <property type="project" value="InterPro"/>
</dbReference>
<dbReference type="SUPFAM" id="SSF46955">
    <property type="entry name" value="Putative DNA-binding domain"/>
    <property type="match status" value="1"/>
</dbReference>
<dbReference type="KEGG" id="aaq:AOC05_00185"/>
<dbReference type="Proteomes" id="UP000062833">
    <property type="component" value="Chromosome"/>
</dbReference>
<accession>A0A0M3UFK2</accession>
<evidence type="ECO:0000259" key="1">
    <source>
        <dbReference type="Pfam" id="PF12728"/>
    </source>
</evidence>
<gene>
    <name evidence="2" type="ORF">AOC05_00185</name>
</gene>
<dbReference type="AlphaFoldDB" id="A0A0M3UFK2"/>